<comment type="caution">
    <text evidence="2">The sequence shown here is derived from an EMBL/GenBank/DDBJ whole genome shotgun (WGS) entry which is preliminary data.</text>
</comment>
<name>A0A645HVU0_9ZZZZ</name>
<reference evidence="2" key="1">
    <citation type="submission" date="2019-08" db="EMBL/GenBank/DDBJ databases">
        <authorList>
            <person name="Kucharzyk K."/>
            <person name="Murdoch R.W."/>
            <person name="Higgins S."/>
            <person name="Loffler F."/>
        </authorList>
    </citation>
    <scope>NUCLEOTIDE SEQUENCE</scope>
</reference>
<protein>
    <submittedName>
        <fullName evidence="2">Uncharacterized protein</fullName>
    </submittedName>
</protein>
<feature type="compositionally biased region" description="Basic and acidic residues" evidence="1">
    <location>
        <begin position="98"/>
        <end position="114"/>
    </location>
</feature>
<feature type="region of interest" description="Disordered" evidence="1">
    <location>
        <begin position="93"/>
        <end position="114"/>
    </location>
</feature>
<accession>A0A645HVU0</accession>
<evidence type="ECO:0000313" key="2">
    <source>
        <dbReference type="EMBL" id="MPN43175.1"/>
    </source>
</evidence>
<sequence length="114" mass="12684">MEPGELDVTFDALLLPDRVQPHRVIVGGARLVEQQQRFGEKARLLPGVSRVVTGDEVDDPSRRAAAGFDQADPVARFQLAEFPVMVDRLRHRGAGRAAPRDQVADRRQHLARPD</sequence>
<dbReference type="AlphaFoldDB" id="A0A645HVU0"/>
<gene>
    <name evidence="2" type="ORF">SDC9_190734</name>
</gene>
<evidence type="ECO:0000256" key="1">
    <source>
        <dbReference type="SAM" id="MobiDB-lite"/>
    </source>
</evidence>
<organism evidence="2">
    <name type="scientific">bioreactor metagenome</name>
    <dbReference type="NCBI Taxonomy" id="1076179"/>
    <lineage>
        <taxon>unclassified sequences</taxon>
        <taxon>metagenomes</taxon>
        <taxon>ecological metagenomes</taxon>
    </lineage>
</organism>
<proteinExistence type="predicted"/>
<dbReference type="EMBL" id="VSSQ01101416">
    <property type="protein sequence ID" value="MPN43175.1"/>
    <property type="molecule type" value="Genomic_DNA"/>
</dbReference>